<dbReference type="GO" id="GO:0006508">
    <property type="term" value="P:proteolysis"/>
    <property type="evidence" value="ECO:0007669"/>
    <property type="project" value="UniProtKB-KW"/>
</dbReference>
<dbReference type="GO" id="GO:0007165">
    <property type="term" value="P:signal transduction"/>
    <property type="evidence" value="ECO:0007669"/>
    <property type="project" value="TreeGrafter"/>
</dbReference>
<feature type="domain" description="PDZ" evidence="7">
    <location>
        <begin position="124"/>
        <end position="206"/>
    </location>
</feature>
<evidence type="ECO:0000256" key="5">
    <source>
        <dbReference type="RuleBase" id="RU004404"/>
    </source>
</evidence>
<dbReference type="InterPro" id="IPR055210">
    <property type="entry name" value="CtpA/B_N"/>
</dbReference>
<evidence type="ECO:0000313" key="9">
    <source>
        <dbReference type="Proteomes" id="UP000239720"/>
    </source>
</evidence>
<dbReference type="Gene3D" id="2.30.42.10">
    <property type="match status" value="1"/>
</dbReference>
<accession>A0A2S8R8L4</accession>
<evidence type="ECO:0000256" key="2">
    <source>
        <dbReference type="ARBA" id="ARBA00022670"/>
    </source>
</evidence>
<dbReference type="Pfam" id="PF22694">
    <property type="entry name" value="CtpB_N-like"/>
    <property type="match status" value="1"/>
</dbReference>
<evidence type="ECO:0000259" key="7">
    <source>
        <dbReference type="PROSITE" id="PS50106"/>
    </source>
</evidence>
<dbReference type="InterPro" id="IPR004447">
    <property type="entry name" value="Peptidase_S41A"/>
</dbReference>
<dbReference type="InterPro" id="IPR001478">
    <property type="entry name" value="PDZ"/>
</dbReference>
<dbReference type="Gene3D" id="3.90.226.10">
    <property type="entry name" value="2-enoyl-CoA Hydratase, Chain A, domain 1"/>
    <property type="match status" value="1"/>
</dbReference>
<dbReference type="PANTHER" id="PTHR32060:SF30">
    <property type="entry name" value="CARBOXY-TERMINAL PROCESSING PROTEASE CTPA"/>
    <property type="match status" value="1"/>
</dbReference>
<dbReference type="AlphaFoldDB" id="A0A2S8R8L4"/>
<comment type="similarity">
    <text evidence="1 5">Belongs to the peptidase S41A family.</text>
</comment>
<dbReference type="InterPro" id="IPR029045">
    <property type="entry name" value="ClpP/crotonase-like_dom_sf"/>
</dbReference>
<reference evidence="8 9" key="1">
    <citation type="journal article" date="2018" name="Syst. Appl. Microbiol.">
        <title>Characterization and high-quality draft genome sequence of Herbivorax saccincola A7, an anaerobic, alkaliphilic, thermophilic, cellulolytic, and xylanolytic bacterium.</title>
        <authorList>
            <person name="Aikawa S."/>
            <person name="Baramee S."/>
            <person name="Sermsathanaswadi J."/>
            <person name="Thianheng P."/>
            <person name="Tachaapaikoon C."/>
            <person name="Shikata A."/>
            <person name="Waeonukul R."/>
            <person name="Pason P."/>
            <person name="Ratanakhanokchai K."/>
            <person name="Kosugi A."/>
        </authorList>
    </citation>
    <scope>NUCLEOTIDE SEQUENCE [LARGE SCALE GENOMIC DNA]</scope>
    <source>
        <strain evidence="8 9">A7</strain>
    </source>
</reference>
<dbReference type="CDD" id="cd06782">
    <property type="entry name" value="cpPDZ_CPP-like"/>
    <property type="match status" value="1"/>
</dbReference>
<keyword evidence="6" id="KW-1133">Transmembrane helix</keyword>
<dbReference type="InterPro" id="IPR036034">
    <property type="entry name" value="PDZ_sf"/>
</dbReference>
<dbReference type="Pfam" id="PF17820">
    <property type="entry name" value="PDZ_6"/>
    <property type="match status" value="1"/>
</dbReference>
<keyword evidence="4 5" id="KW-0720">Serine protease</keyword>
<keyword evidence="6" id="KW-0812">Transmembrane</keyword>
<dbReference type="GO" id="GO:0030288">
    <property type="term" value="C:outer membrane-bounded periplasmic space"/>
    <property type="evidence" value="ECO:0007669"/>
    <property type="project" value="TreeGrafter"/>
</dbReference>
<dbReference type="GO" id="GO:0004175">
    <property type="term" value="F:endopeptidase activity"/>
    <property type="evidence" value="ECO:0007669"/>
    <property type="project" value="TreeGrafter"/>
</dbReference>
<gene>
    <name evidence="8" type="ORF">B9R14_04765</name>
</gene>
<protein>
    <submittedName>
        <fullName evidence="8">Peptidase S41</fullName>
    </submittedName>
</protein>
<dbReference type="CDD" id="cd07560">
    <property type="entry name" value="Peptidase_S41_CPP"/>
    <property type="match status" value="1"/>
</dbReference>
<dbReference type="InterPro" id="IPR041489">
    <property type="entry name" value="PDZ_6"/>
</dbReference>
<dbReference type="FunFam" id="2.30.42.10:FF:000063">
    <property type="entry name" value="Peptidase, S41 family"/>
    <property type="match status" value="1"/>
</dbReference>
<evidence type="ECO:0000256" key="6">
    <source>
        <dbReference type="SAM" id="Phobius"/>
    </source>
</evidence>
<dbReference type="PROSITE" id="PS50106">
    <property type="entry name" value="PDZ"/>
    <property type="match status" value="1"/>
</dbReference>
<dbReference type="InterPro" id="IPR005151">
    <property type="entry name" value="Tail-specific_protease"/>
</dbReference>
<evidence type="ECO:0000313" key="8">
    <source>
        <dbReference type="EMBL" id="PQQ66139.1"/>
    </source>
</evidence>
<dbReference type="Pfam" id="PF03572">
    <property type="entry name" value="Peptidase_S41"/>
    <property type="match status" value="1"/>
</dbReference>
<name>A0A2S8R8L4_9FIRM</name>
<dbReference type="SUPFAM" id="SSF50156">
    <property type="entry name" value="PDZ domain-like"/>
    <property type="match status" value="1"/>
</dbReference>
<dbReference type="SUPFAM" id="SSF52096">
    <property type="entry name" value="ClpP/crotonase"/>
    <property type="match status" value="1"/>
</dbReference>
<keyword evidence="3 5" id="KW-0378">Hydrolase</keyword>
<organism evidence="8 9">
    <name type="scientific">Acetivibrio saccincola</name>
    <dbReference type="NCBI Taxonomy" id="1677857"/>
    <lineage>
        <taxon>Bacteria</taxon>
        <taxon>Bacillati</taxon>
        <taxon>Bacillota</taxon>
        <taxon>Clostridia</taxon>
        <taxon>Eubacteriales</taxon>
        <taxon>Oscillospiraceae</taxon>
        <taxon>Acetivibrio</taxon>
    </lineage>
</organism>
<evidence type="ECO:0000256" key="3">
    <source>
        <dbReference type="ARBA" id="ARBA00022801"/>
    </source>
</evidence>
<dbReference type="EMBL" id="NEMB01000003">
    <property type="protein sequence ID" value="PQQ66139.1"/>
    <property type="molecule type" value="Genomic_DNA"/>
</dbReference>
<feature type="transmembrane region" description="Helical" evidence="6">
    <location>
        <begin position="12"/>
        <end position="32"/>
    </location>
</feature>
<dbReference type="SMART" id="SM00245">
    <property type="entry name" value="TSPc"/>
    <property type="match status" value="1"/>
</dbReference>
<evidence type="ECO:0000256" key="1">
    <source>
        <dbReference type="ARBA" id="ARBA00009179"/>
    </source>
</evidence>
<proteinExistence type="inferred from homology"/>
<evidence type="ECO:0000256" key="4">
    <source>
        <dbReference type="ARBA" id="ARBA00022825"/>
    </source>
</evidence>
<dbReference type="OrthoDB" id="9812068at2"/>
<dbReference type="GO" id="GO:0008236">
    <property type="term" value="F:serine-type peptidase activity"/>
    <property type="evidence" value="ECO:0007669"/>
    <property type="project" value="UniProtKB-KW"/>
</dbReference>
<dbReference type="NCBIfam" id="TIGR00225">
    <property type="entry name" value="prc"/>
    <property type="match status" value="1"/>
</dbReference>
<keyword evidence="6" id="KW-0472">Membrane</keyword>
<keyword evidence="2 5" id="KW-0645">Protease</keyword>
<dbReference type="Proteomes" id="UP000239720">
    <property type="component" value="Unassembled WGS sequence"/>
</dbReference>
<dbReference type="PANTHER" id="PTHR32060">
    <property type="entry name" value="TAIL-SPECIFIC PROTEASE"/>
    <property type="match status" value="1"/>
</dbReference>
<dbReference type="Gene3D" id="3.30.750.44">
    <property type="match status" value="1"/>
</dbReference>
<comment type="caution">
    <text evidence="8">The sequence shown here is derived from an EMBL/GenBank/DDBJ whole genome shotgun (WGS) entry which is preliminary data.</text>
</comment>
<dbReference type="SMART" id="SM00228">
    <property type="entry name" value="PDZ"/>
    <property type="match status" value="1"/>
</dbReference>
<sequence length="431" mass="48104">MLNNGSGSKILSIIIAVITSVTVTTCGFLIWYKNNPYIIVVPADDAENIGSNGRQSFDPSYGIVFDKNKVDFVNVKKYKEVYNLLRKYFYKEVDENVLLEGSIAGMANALEDPYTVYFPKEQMELFMERSRGSYVGIGVTVNMPEDGILTVVEPFEDSPAMKAGMKMGDKIIKVDGEDVTNIRDADMIVSMIKGEENTKVDITVYRPSEERYIDFEIVRQTIKIVNVTSEMLEGNIGYIRISMFDSECAHYFGTHLNQLLDRGMKGLIIDVRDNPGGDLNEVVAIADRLVPEGLIVYMEDRAGNRMEKTSDKTEIDIPLAILINEYSASASEILAGAVKDHKKGTLIGQKTFGKGLVQNVVELDDGSGLKLTTATYFTPAGINIHKKGIEPDIEVELDEENRLLPVSQLPKEDDEQLKEAIKVIKNQIYSY</sequence>